<reference evidence="2" key="1">
    <citation type="submission" date="2017-09" db="EMBL/GenBank/DDBJ databases">
        <title>Depth-based differentiation of microbial function through sediment-hosted aquifers and enrichment of novel symbionts in the deep terrestrial subsurface.</title>
        <authorList>
            <person name="Probst A.J."/>
            <person name="Ladd B."/>
            <person name="Jarett J.K."/>
            <person name="Geller-Mcgrath D.E."/>
            <person name="Sieber C.M.K."/>
            <person name="Emerson J.B."/>
            <person name="Anantharaman K."/>
            <person name="Thomas B.C."/>
            <person name="Malmstrom R."/>
            <person name="Stieglmeier M."/>
            <person name="Klingl A."/>
            <person name="Woyke T."/>
            <person name="Ryan C.M."/>
            <person name="Banfield J.F."/>
        </authorList>
    </citation>
    <scope>NUCLEOTIDE SEQUENCE [LARGE SCALE GENOMIC DNA]</scope>
</reference>
<dbReference type="SUPFAM" id="SSF51445">
    <property type="entry name" value="(Trans)glycosidases"/>
    <property type="match status" value="1"/>
</dbReference>
<dbReference type="Gene3D" id="3.20.20.80">
    <property type="entry name" value="Glycosidases"/>
    <property type="match status" value="1"/>
</dbReference>
<dbReference type="EMBL" id="PEVA01000172">
    <property type="protein sequence ID" value="PIV08179.1"/>
    <property type="molecule type" value="Genomic_DNA"/>
</dbReference>
<dbReference type="AlphaFoldDB" id="A0A2M7BRP9"/>
<evidence type="ECO:0000313" key="2">
    <source>
        <dbReference type="Proteomes" id="UP000230119"/>
    </source>
</evidence>
<dbReference type="InterPro" id="IPR017853">
    <property type="entry name" value="GH"/>
</dbReference>
<proteinExistence type="predicted"/>
<dbReference type="Proteomes" id="UP000230119">
    <property type="component" value="Unassembled WGS sequence"/>
</dbReference>
<dbReference type="InterPro" id="IPR051923">
    <property type="entry name" value="Glycosyl_Hydrolase_39"/>
</dbReference>
<dbReference type="PANTHER" id="PTHR12631:SF10">
    <property type="entry name" value="BETA-XYLOSIDASE-LIKE PROTEIN-RELATED"/>
    <property type="match status" value="1"/>
</dbReference>
<organism evidence="1 2">
    <name type="scientific">Candidatus Roizmanbacteria bacterium CG03_land_8_20_14_0_80_39_12</name>
    <dbReference type="NCBI Taxonomy" id="1974847"/>
    <lineage>
        <taxon>Bacteria</taxon>
        <taxon>Candidatus Roizmaniibacteriota</taxon>
    </lineage>
</organism>
<accession>A0A2M7BRP9</accession>
<name>A0A2M7BRP9_9BACT</name>
<evidence type="ECO:0000313" key="1">
    <source>
        <dbReference type="EMBL" id="PIV08179.1"/>
    </source>
</evidence>
<evidence type="ECO:0008006" key="3">
    <source>
        <dbReference type="Google" id="ProtNLM"/>
    </source>
</evidence>
<protein>
    <recommendedName>
        <fullName evidence="3">Asl1-like glycosyl hydrolase catalytic domain-containing protein</fullName>
    </recommendedName>
</protein>
<dbReference type="PANTHER" id="PTHR12631">
    <property type="entry name" value="ALPHA-L-IDURONIDASE"/>
    <property type="match status" value="1"/>
</dbReference>
<dbReference type="GO" id="GO:0004553">
    <property type="term" value="F:hydrolase activity, hydrolyzing O-glycosyl compounds"/>
    <property type="evidence" value="ECO:0007669"/>
    <property type="project" value="TreeGrafter"/>
</dbReference>
<comment type="caution">
    <text evidence="1">The sequence shown here is derived from an EMBL/GenBank/DDBJ whole genome shotgun (WGS) entry which is preliminary data.</text>
</comment>
<gene>
    <name evidence="1" type="ORF">COS52_04090</name>
</gene>
<sequence length="444" mass="49635">MVNKFKWLGVGLLGIIILLTLVFAFLRKDRGIEGKDKDNNFSGKVSDIYSKNLNDKFGFLGGGVDDTGEAIVESGAGWARPHPGGFLWDSMQAGPGKEISFKITDEEVKNLQKNNLDILATIWGFADWDQKNLANSADCKVSTSDEFLPKNDKKGRGFYLPEYRCNPSDWQAHNAWVEKIVERYDGDGIGDMAGLKKPIRYWEVMNEPDLNYGANSSKDMGERLNFYKKGPLDYGELLKNSYTAIKKADPDAQVLIAGATGGDEQFLSFYKTLFMNMPDALNYFDIGNIHCISNDQTTNDFNVSSYKKMLETAGISKPIWVTEAEAMYGKDAEENFASTKVSTAGAIDAGAQKIFYTRYSFDDFRTDMSQKTNAGAYPSVEKYNEIFRQYDKDQSSIPPNSHTPNSHTSEVWEFGGGLMFYPNLQARRACKFGFYDGLANLGSI</sequence>